<dbReference type="AlphaFoldDB" id="A0AAU9M2L5"/>
<keyword evidence="3" id="KW-1185">Reference proteome</keyword>
<reference evidence="2 3" key="1">
    <citation type="submission" date="2022-01" db="EMBL/GenBank/DDBJ databases">
        <authorList>
            <person name="Xiong W."/>
            <person name="Schranz E."/>
        </authorList>
    </citation>
    <scope>NUCLEOTIDE SEQUENCE [LARGE SCALE GENOMIC DNA]</scope>
</reference>
<sequence>MAVEIVETKVAEVTSDGDIKQKEKKKTSDLGPHCRQPQEGQSTACNSGTTSAANGGQGWQQQRRLRLAVHTGDNVVG</sequence>
<accession>A0AAU9M2L5</accession>
<proteinExistence type="predicted"/>
<feature type="compositionally biased region" description="Basic and acidic residues" evidence="1">
    <location>
        <begin position="1"/>
        <end position="10"/>
    </location>
</feature>
<dbReference type="Proteomes" id="UP001157418">
    <property type="component" value="Unassembled WGS sequence"/>
</dbReference>
<protein>
    <submittedName>
        <fullName evidence="2">Uncharacterized protein</fullName>
    </submittedName>
</protein>
<feature type="compositionally biased region" description="Polar residues" evidence="1">
    <location>
        <begin position="38"/>
        <end position="54"/>
    </location>
</feature>
<evidence type="ECO:0000313" key="2">
    <source>
        <dbReference type="EMBL" id="CAH1421000.1"/>
    </source>
</evidence>
<organism evidence="2 3">
    <name type="scientific">Lactuca virosa</name>
    <dbReference type="NCBI Taxonomy" id="75947"/>
    <lineage>
        <taxon>Eukaryota</taxon>
        <taxon>Viridiplantae</taxon>
        <taxon>Streptophyta</taxon>
        <taxon>Embryophyta</taxon>
        <taxon>Tracheophyta</taxon>
        <taxon>Spermatophyta</taxon>
        <taxon>Magnoliopsida</taxon>
        <taxon>eudicotyledons</taxon>
        <taxon>Gunneridae</taxon>
        <taxon>Pentapetalae</taxon>
        <taxon>asterids</taxon>
        <taxon>campanulids</taxon>
        <taxon>Asterales</taxon>
        <taxon>Asteraceae</taxon>
        <taxon>Cichorioideae</taxon>
        <taxon>Cichorieae</taxon>
        <taxon>Lactucinae</taxon>
        <taxon>Lactuca</taxon>
    </lineage>
</organism>
<dbReference type="EMBL" id="CAKMRJ010001112">
    <property type="protein sequence ID" value="CAH1421000.1"/>
    <property type="molecule type" value="Genomic_DNA"/>
</dbReference>
<evidence type="ECO:0000256" key="1">
    <source>
        <dbReference type="SAM" id="MobiDB-lite"/>
    </source>
</evidence>
<feature type="region of interest" description="Disordered" evidence="1">
    <location>
        <begin position="1"/>
        <end position="62"/>
    </location>
</feature>
<comment type="caution">
    <text evidence="2">The sequence shown here is derived from an EMBL/GenBank/DDBJ whole genome shotgun (WGS) entry which is preliminary data.</text>
</comment>
<evidence type="ECO:0000313" key="3">
    <source>
        <dbReference type="Proteomes" id="UP001157418"/>
    </source>
</evidence>
<gene>
    <name evidence="2" type="ORF">LVIROSA_LOCUS8424</name>
</gene>
<name>A0AAU9M2L5_9ASTR</name>